<evidence type="ECO:0000256" key="3">
    <source>
        <dbReference type="ARBA" id="ARBA00022786"/>
    </source>
</evidence>
<dbReference type="PANTHER" id="PTHR31060:SF33">
    <property type="entry name" value="OS04G0278000 PROTEIN"/>
    <property type="match status" value="1"/>
</dbReference>
<evidence type="ECO:0000256" key="2">
    <source>
        <dbReference type="ARBA" id="ARBA00004906"/>
    </source>
</evidence>
<dbReference type="GeneID" id="103720529"/>
<feature type="region of interest" description="Disordered" evidence="4">
    <location>
        <begin position="1"/>
        <end position="22"/>
    </location>
</feature>
<sequence>MPSLFRSPTADSGGRRSASRRRNYPSLRQAWCCSLAVAPHSPEILVSSSNQSKLPQKTIDPRRILPPGGVSPIATDPPLPKTAAEESELRVRLRGKDGRWLELDLDSDVLCENSSFFARMVAEARRKVSDVSEDSRKIEVEELEDLDAFKETIELMFEKDAMRWLMNAGVSRAIDVLEVSSMIMFDRGVASCVKYLEAVPWSENDEEKLMNLFARSSFDVAMSRDVLARLYPQGPSSSQDLVVQLIQSVTKGTDSNARKRLQSLVYGLLSRSSFYHKGSVEIYKDSLYSICRSCLNSLVGLFQEASASIPVDRTETVGGRKTLIEQISKQVENINWLLEILIDKHIAEDFVELWADQKELIRLHEKASPMIRYELSRISASVFIVIGRGKLHCCRDKRFSVLRAWFSPILMDFGWLQRCSKGLDMRVLEEGLGQAILTLTLNQQQSLFLEWFGVFGRQGIECPNLSKAFQVWWRRSFVRTTEA</sequence>
<evidence type="ECO:0000313" key="6">
    <source>
        <dbReference type="Proteomes" id="UP000228380"/>
    </source>
</evidence>
<evidence type="ECO:0000259" key="5">
    <source>
        <dbReference type="Pfam" id="PF25553"/>
    </source>
</evidence>
<gene>
    <name evidence="7" type="primary">LOC103720529</name>
</gene>
<keyword evidence="6" id="KW-1185">Reference proteome</keyword>
<protein>
    <submittedName>
        <fullName evidence="7">BTB/POZ domain-containing protein At2g13690-like</fullName>
    </submittedName>
</protein>
<keyword evidence="3" id="KW-0833">Ubl conjugation pathway</keyword>
<dbReference type="InterPro" id="IPR058039">
    <property type="entry name" value="At3g05675-like_ankyrin"/>
</dbReference>
<accession>A0A8B9ASN3</accession>
<feature type="region of interest" description="Disordered" evidence="4">
    <location>
        <begin position="47"/>
        <end position="85"/>
    </location>
</feature>
<dbReference type="Pfam" id="PF25553">
    <property type="entry name" value="BTB-POZ_ANK-like"/>
    <property type="match status" value="1"/>
</dbReference>
<reference evidence="6" key="1">
    <citation type="journal article" date="2019" name="Nat. Commun.">
        <title>Genome-wide association mapping of date palm fruit traits.</title>
        <authorList>
            <person name="Hazzouri K.M."/>
            <person name="Gros-Balthazard M."/>
            <person name="Flowers J.M."/>
            <person name="Copetti D."/>
            <person name="Lemansour A."/>
            <person name="Lebrun M."/>
            <person name="Masmoudi K."/>
            <person name="Ferrand S."/>
            <person name="Dhar M.I."/>
            <person name="Fresquez Z.A."/>
            <person name="Rosas U."/>
            <person name="Zhang J."/>
            <person name="Talag J."/>
            <person name="Lee S."/>
            <person name="Kudrna D."/>
            <person name="Powell R.F."/>
            <person name="Leitch I.J."/>
            <person name="Krueger R.R."/>
            <person name="Wing R.A."/>
            <person name="Amiri K.M.A."/>
            <person name="Purugganan M.D."/>
        </authorList>
    </citation>
    <scope>NUCLEOTIDE SEQUENCE [LARGE SCALE GENOMIC DNA]</scope>
    <source>
        <strain evidence="6">cv. Khalas</strain>
    </source>
</reference>
<comment type="function">
    <text evidence="1">May act as a substrate-specific adapter of an E3 ubiquitin-protein ligase complex (CUL3-RBX1-BTB) which mediates the ubiquitination and subsequent proteasomal degradation of target proteins.</text>
</comment>
<name>A0A8B9ASN3_PHODC</name>
<organism evidence="6 7">
    <name type="scientific">Phoenix dactylifera</name>
    <name type="common">Date palm</name>
    <dbReference type="NCBI Taxonomy" id="42345"/>
    <lineage>
        <taxon>Eukaryota</taxon>
        <taxon>Viridiplantae</taxon>
        <taxon>Streptophyta</taxon>
        <taxon>Embryophyta</taxon>
        <taxon>Tracheophyta</taxon>
        <taxon>Spermatophyta</taxon>
        <taxon>Magnoliopsida</taxon>
        <taxon>Liliopsida</taxon>
        <taxon>Arecaceae</taxon>
        <taxon>Coryphoideae</taxon>
        <taxon>Phoeniceae</taxon>
        <taxon>Phoenix</taxon>
    </lineage>
</organism>
<dbReference type="OrthoDB" id="671361at2759"/>
<evidence type="ECO:0000256" key="4">
    <source>
        <dbReference type="SAM" id="MobiDB-lite"/>
    </source>
</evidence>
<dbReference type="Proteomes" id="UP000228380">
    <property type="component" value="Chromosome 14"/>
</dbReference>
<evidence type="ECO:0000313" key="7">
    <source>
        <dbReference type="RefSeq" id="XP_038989460.1"/>
    </source>
</evidence>
<dbReference type="GO" id="GO:0016567">
    <property type="term" value="P:protein ubiquitination"/>
    <property type="evidence" value="ECO:0007669"/>
    <property type="project" value="UniProtKB-UniPathway"/>
</dbReference>
<reference evidence="7" key="2">
    <citation type="submission" date="2025-08" db="UniProtKB">
        <authorList>
            <consortium name="RefSeq"/>
        </authorList>
    </citation>
    <scope>IDENTIFICATION</scope>
    <source>
        <tissue evidence="7">Young leaves</tissue>
    </source>
</reference>
<dbReference type="KEGG" id="pda:103720529"/>
<dbReference type="UniPathway" id="UPA00143"/>
<dbReference type="PANTHER" id="PTHR31060">
    <property type="entry name" value="OSJNBA0011J08.25 PROTEIN-RELATED"/>
    <property type="match status" value="1"/>
</dbReference>
<feature type="domain" description="At3g05675-like ankyrin-like" evidence="5">
    <location>
        <begin position="236"/>
        <end position="479"/>
    </location>
</feature>
<proteinExistence type="predicted"/>
<dbReference type="AlphaFoldDB" id="A0A8B9ASN3"/>
<dbReference type="InterPro" id="IPR038920">
    <property type="entry name" value="At3g05675-like"/>
</dbReference>
<dbReference type="RefSeq" id="XP_038989460.1">
    <property type="nucleotide sequence ID" value="XM_039133532.1"/>
</dbReference>
<comment type="pathway">
    <text evidence="2">Protein modification; protein ubiquitination.</text>
</comment>
<evidence type="ECO:0000256" key="1">
    <source>
        <dbReference type="ARBA" id="ARBA00002668"/>
    </source>
</evidence>